<evidence type="ECO:0000256" key="2">
    <source>
        <dbReference type="ARBA" id="ARBA00005364"/>
    </source>
</evidence>
<keyword evidence="4" id="KW-0106">Calcium</keyword>
<organism evidence="11 12">
    <name type="scientific">Pristionchus mayeri</name>
    <dbReference type="NCBI Taxonomy" id="1317129"/>
    <lineage>
        <taxon>Eukaryota</taxon>
        <taxon>Metazoa</taxon>
        <taxon>Ecdysozoa</taxon>
        <taxon>Nematoda</taxon>
        <taxon>Chromadorea</taxon>
        <taxon>Rhabditida</taxon>
        <taxon>Rhabditina</taxon>
        <taxon>Diplogasteromorpha</taxon>
        <taxon>Diplogasteroidea</taxon>
        <taxon>Neodiplogasteridae</taxon>
        <taxon>Pristionchus</taxon>
    </lineage>
</organism>
<dbReference type="GO" id="GO:0005886">
    <property type="term" value="C:plasma membrane"/>
    <property type="evidence" value="ECO:0007669"/>
    <property type="project" value="TreeGrafter"/>
</dbReference>
<dbReference type="GO" id="GO:0008273">
    <property type="term" value="F:calcium, potassium:sodium antiporter activity"/>
    <property type="evidence" value="ECO:0007669"/>
    <property type="project" value="TreeGrafter"/>
</dbReference>
<evidence type="ECO:0000256" key="5">
    <source>
        <dbReference type="ARBA" id="ARBA00022692"/>
    </source>
</evidence>
<evidence type="ECO:0000256" key="3">
    <source>
        <dbReference type="ARBA" id="ARBA00022449"/>
    </source>
</evidence>
<keyword evidence="4" id="KW-0406">Ion transport</keyword>
<keyword evidence="5 9" id="KW-0812">Transmembrane</keyword>
<reference evidence="12" key="1">
    <citation type="submission" date="2022-10" db="EMBL/GenBank/DDBJ databases">
        <title>Genome assembly of Pristionchus species.</title>
        <authorList>
            <person name="Yoshida K."/>
            <person name="Sommer R.J."/>
        </authorList>
    </citation>
    <scope>NUCLEOTIDE SEQUENCE [LARGE SCALE GENOMIC DNA]</scope>
    <source>
        <strain evidence="12">RS5460</strain>
    </source>
</reference>
<evidence type="ECO:0000259" key="10">
    <source>
        <dbReference type="Pfam" id="PF01699"/>
    </source>
</evidence>
<feature type="transmembrane region" description="Helical" evidence="9">
    <location>
        <begin position="59"/>
        <end position="77"/>
    </location>
</feature>
<dbReference type="PANTHER" id="PTHR10846">
    <property type="entry name" value="SODIUM/POTASSIUM/CALCIUM EXCHANGER"/>
    <property type="match status" value="1"/>
</dbReference>
<dbReference type="Pfam" id="PF01699">
    <property type="entry name" value="Na_Ca_ex"/>
    <property type="match status" value="1"/>
</dbReference>
<feature type="non-terminal residue" evidence="11">
    <location>
        <position position="265"/>
    </location>
</feature>
<comment type="similarity">
    <text evidence="2">Belongs to the Ca(2+):cation antiporter (CaCA) (TC 2.A.19) family. SLC24A subfamily.</text>
</comment>
<dbReference type="InterPro" id="IPR004481">
    <property type="entry name" value="K/Na/Ca-exchanger"/>
</dbReference>
<dbReference type="FunFam" id="1.20.1420.30:FF:000004">
    <property type="entry name" value="Sodium/potassium/calcium exchanger 2 isoform 1"/>
    <property type="match status" value="1"/>
</dbReference>
<dbReference type="GO" id="GO:0005262">
    <property type="term" value="F:calcium channel activity"/>
    <property type="evidence" value="ECO:0007669"/>
    <property type="project" value="TreeGrafter"/>
</dbReference>
<accession>A0AAN5IAZ2</accession>
<keyword evidence="3" id="KW-0050">Antiport</keyword>
<dbReference type="PANTHER" id="PTHR10846:SF72">
    <property type="entry name" value="SODIUM_POTASSIUM_CALCIUM EXCHANGER NCKX30C"/>
    <property type="match status" value="1"/>
</dbReference>
<proteinExistence type="inferred from homology"/>
<feature type="region of interest" description="Disordered" evidence="8">
    <location>
        <begin position="239"/>
        <end position="265"/>
    </location>
</feature>
<evidence type="ECO:0000256" key="8">
    <source>
        <dbReference type="SAM" id="MobiDB-lite"/>
    </source>
</evidence>
<evidence type="ECO:0000313" key="12">
    <source>
        <dbReference type="Proteomes" id="UP001328107"/>
    </source>
</evidence>
<comment type="subcellular location">
    <subcellularLocation>
        <location evidence="1">Membrane</location>
        <topology evidence="1">Multi-pass membrane protein</topology>
    </subcellularLocation>
</comment>
<feature type="compositionally biased region" description="Polar residues" evidence="8">
    <location>
        <begin position="246"/>
        <end position="255"/>
    </location>
</feature>
<name>A0AAN5IAZ2_9BILA</name>
<dbReference type="GO" id="GO:0006874">
    <property type="term" value="P:intracellular calcium ion homeostasis"/>
    <property type="evidence" value="ECO:0007669"/>
    <property type="project" value="TreeGrafter"/>
</dbReference>
<evidence type="ECO:0000256" key="7">
    <source>
        <dbReference type="ARBA" id="ARBA00023136"/>
    </source>
</evidence>
<dbReference type="InterPro" id="IPR004837">
    <property type="entry name" value="NaCa_Exmemb"/>
</dbReference>
<sequence length="265" mass="29018">MAAGGSAPEFFTSMFGVFIAQDNVGIGTIVGSATFNILCVLAFCTLFSREVLQLTWWPLFRDMSFYIFALALLVLFFADEKIAWHEALSMLIVYILYGIFMKYNEKLENGVKSRLFRLPQITEGDISPSPAPPVRFGTRSDSIRSTASYNSGPRKSIPSSQFIHGGAPSVRHGILSMAIGSSDDEDSPSPRSVEDKSMQCNNNVKVIQVKPANSNNKLTVKPTRSSVATVASSVMDKNGLTPVESVKTNGLSVHSPSRYLKRDHP</sequence>
<feature type="domain" description="Sodium/calcium exchanger membrane region" evidence="10">
    <location>
        <begin position="1"/>
        <end position="100"/>
    </location>
</feature>
<keyword evidence="4" id="KW-0813">Transport</keyword>
<keyword evidence="7 9" id="KW-0472">Membrane</keyword>
<keyword evidence="4" id="KW-0109">Calcium transport</keyword>
<keyword evidence="12" id="KW-1185">Reference proteome</keyword>
<feature type="compositionally biased region" description="Polar residues" evidence="8">
    <location>
        <begin position="139"/>
        <end position="162"/>
    </location>
</feature>
<evidence type="ECO:0000256" key="9">
    <source>
        <dbReference type="SAM" id="Phobius"/>
    </source>
</evidence>
<gene>
    <name evidence="11" type="ORF">PMAYCL1PPCAC_29592</name>
</gene>
<evidence type="ECO:0000313" key="11">
    <source>
        <dbReference type="EMBL" id="GMR59397.1"/>
    </source>
</evidence>
<feature type="transmembrane region" description="Helical" evidence="9">
    <location>
        <begin position="83"/>
        <end position="100"/>
    </location>
</feature>
<dbReference type="Gene3D" id="1.20.1420.30">
    <property type="entry name" value="NCX, central ion-binding region"/>
    <property type="match status" value="1"/>
</dbReference>
<evidence type="ECO:0000256" key="1">
    <source>
        <dbReference type="ARBA" id="ARBA00004141"/>
    </source>
</evidence>
<evidence type="ECO:0000256" key="6">
    <source>
        <dbReference type="ARBA" id="ARBA00022989"/>
    </source>
</evidence>
<evidence type="ECO:0000256" key="4">
    <source>
        <dbReference type="ARBA" id="ARBA00022568"/>
    </source>
</evidence>
<dbReference type="Proteomes" id="UP001328107">
    <property type="component" value="Unassembled WGS sequence"/>
</dbReference>
<dbReference type="InterPro" id="IPR044880">
    <property type="entry name" value="NCX_ion-bd_dom_sf"/>
</dbReference>
<feature type="region of interest" description="Disordered" evidence="8">
    <location>
        <begin position="179"/>
        <end position="199"/>
    </location>
</feature>
<feature type="region of interest" description="Disordered" evidence="8">
    <location>
        <begin position="126"/>
        <end position="162"/>
    </location>
</feature>
<comment type="caution">
    <text evidence="11">The sequence shown here is derived from an EMBL/GenBank/DDBJ whole genome shotgun (WGS) entry which is preliminary data.</text>
</comment>
<feature type="transmembrane region" description="Helical" evidence="9">
    <location>
        <begin position="24"/>
        <end position="47"/>
    </location>
</feature>
<protein>
    <recommendedName>
        <fullName evidence="10">Sodium/calcium exchanger membrane region domain-containing protein</fullName>
    </recommendedName>
</protein>
<dbReference type="EMBL" id="BTRK01000006">
    <property type="protein sequence ID" value="GMR59397.1"/>
    <property type="molecule type" value="Genomic_DNA"/>
</dbReference>
<dbReference type="AlphaFoldDB" id="A0AAN5IAZ2"/>
<keyword evidence="6 9" id="KW-1133">Transmembrane helix</keyword>